<reference evidence="3" key="1">
    <citation type="journal article" date="2019" name="Int. J. Syst. Evol. Microbiol.">
        <title>The Global Catalogue of Microorganisms (GCM) 10K type strain sequencing project: providing services to taxonomists for standard genome sequencing and annotation.</title>
        <authorList>
            <consortium name="The Broad Institute Genomics Platform"/>
            <consortium name="The Broad Institute Genome Sequencing Center for Infectious Disease"/>
            <person name="Wu L."/>
            <person name="Ma J."/>
        </authorList>
    </citation>
    <scope>NUCLEOTIDE SEQUENCE [LARGE SCALE GENOMIC DNA]</scope>
    <source>
        <strain evidence="3">CCM 8934</strain>
    </source>
</reference>
<dbReference type="InterPro" id="IPR047928">
    <property type="entry name" value="Perm_prefix_1"/>
</dbReference>
<comment type="caution">
    <text evidence="2">The sequence shown here is derived from an EMBL/GenBank/DDBJ whole genome shotgun (WGS) entry which is preliminary data.</text>
</comment>
<dbReference type="NCBIfam" id="NF038403">
    <property type="entry name" value="perm_prefix_1"/>
    <property type="match status" value="1"/>
</dbReference>
<dbReference type="EMBL" id="JBHSSB010000014">
    <property type="protein sequence ID" value="MFC6294221.1"/>
    <property type="molecule type" value="Genomic_DNA"/>
</dbReference>
<evidence type="ECO:0000313" key="2">
    <source>
        <dbReference type="EMBL" id="MFC6294221.1"/>
    </source>
</evidence>
<feature type="domain" description="DUF4097" evidence="1">
    <location>
        <begin position="195"/>
        <end position="454"/>
    </location>
</feature>
<gene>
    <name evidence="2" type="ORF">ACFQH1_03265</name>
</gene>
<sequence length="455" mass="48798">MSEKIEQLVAMRLSTYFKTQTMTPAMTELKTELATDLNEAANDKKESGLDAEAAVAEAFSDFGDINELIQQVNHENGNETNLHAHHVVMDSDGLEIDDGDTLKINSDGITVKDGRVFSADATGVSINNGAIKADKNGLKLGDLIINDEGIHQHTQAAAEPNFGTPVQPLNLAGEYHDNLPLVNEQRFAMAGLDDLSISYRSARVKVLPTVGGDDEIIIREYMNHNNTTYQATTVQAGTTLTIEQGKVPFLIPLRVHVQILVPTKYLGNLQLASASGTVLMAGLTRLNVVNLRVTSGSCKLDTVTAQALSTEVVSGSLVMSSVHVTDQFGMLVKSGRLKLAKVQAGQFTVNVTSGSIQGNELVGGGSWTAKSGSMKLAFERLTGDLNLSDKSGSIKFGLPRDASYRYELEARSGRVIAPANSQPEHIADGYQTGRVGTTAKYTVKGRTTSGSIRLY</sequence>
<organism evidence="2 3">
    <name type="scientific">Lactiplantibacillus daoliensis</name>
    <dbReference type="NCBI Taxonomy" id="2559916"/>
    <lineage>
        <taxon>Bacteria</taxon>
        <taxon>Bacillati</taxon>
        <taxon>Bacillota</taxon>
        <taxon>Bacilli</taxon>
        <taxon>Lactobacillales</taxon>
        <taxon>Lactobacillaceae</taxon>
        <taxon>Lactiplantibacillus</taxon>
    </lineage>
</organism>
<name>A0ABW1UGS6_9LACO</name>
<evidence type="ECO:0000313" key="3">
    <source>
        <dbReference type="Proteomes" id="UP001596227"/>
    </source>
</evidence>
<protein>
    <submittedName>
        <fullName evidence="2">DUF4097 family beta strand repeat-containing protein</fullName>
    </submittedName>
</protein>
<dbReference type="Proteomes" id="UP001596227">
    <property type="component" value="Unassembled WGS sequence"/>
</dbReference>
<dbReference type="Gene3D" id="2.160.20.120">
    <property type="match status" value="1"/>
</dbReference>
<accession>A0ABW1UGS6</accession>
<dbReference type="RefSeq" id="WP_137605981.1">
    <property type="nucleotide sequence ID" value="NZ_BJDH01000001.1"/>
</dbReference>
<evidence type="ECO:0000259" key="1">
    <source>
        <dbReference type="Pfam" id="PF13349"/>
    </source>
</evidence>
<keyword evidence="3" id="KW-1185">Reference proteome</keyword>
<proteinExistence type="predicted"/>
<dbReference type="InterPro" id="IPR025164">
    <property type="entry name" value="Toastrack_DUF4097"/>
</dbReference>
<dbReference type="Pfam" id="PF13349">
    <property type="entry name" value="DUF4097"/>
    <property type="match status" value="1"/>
</dbReference>